<dbReference type="Pfam" id="PF00076">
    <property type="entry name" value="RRM_1"/>
    <property type="match status" value="2"/>
</dbReference>
<keyword evidence="4" id="KW-1133">Transmembrane helix</keyword>
<dbReference type="SUPFAM" id="SSF54928">
    <property type="entry name" value="RNA-binding domain, RBD"/>
    <property type="match status" value="2"/>
</dbReference>
<feature type="domain" description="RRM" evidence="5">
    <location>
        <begin position="76"/>
        <end position="159"/>
    </location>
</feature>
<dbReference type="PROSITE" id="PS50102">
    <property type="entry name" value="RRM"/>
    <property type="match status" value="2"/>
</dbReference>
<dbReference type="STRING" id="564608.C1MT39"/>
<feature type="transmembrane region" description="Helical" evidence="4">
    <location>
        <begin position="162"/>
        <end position="179"/>
    </location>
</feature>
<proteinExistence type="predicted"/>
<keyword evidence="4" id="KW-0812">Transmembrane</keyword>
<accession>C1MT39</accession>
<dbReference type="GO" id="GO:0003723">
    <property type="term" value="F:RNA binding"/>
    <property type="evidence" value="ECO:0007669"/>
    <property type="project" value="UniProtKB-UniRule"/>
</dbReference>
<organism evidence="7">
    <name type="scientific">Micromonas pusilla (strain CCMP1545)</name>
    <name type="common">Picoplanktonic green alga</name>
    <dbReference type="NCBI Taxonomy" id="564608"/>
    <lineage>
        <taxon>Eukaryota</taxon>
        <taxon>Viridiplantae</taxon>
        <taxon>Chlorophyta</taxon>
        <taxon>Mamiellophyceae</taxon>
        <taxon>Mamiellales</taxon>
        <taxon>Mamiellaceae</taxon>
        <taxon>Micromonas</taxon>
    </lineage>
</organism>
<feature type="compositionally biased region" description="Pro residues" evidence="3">
    <location>
        <begin position="278"/>
        <end position="289"/>
    </location>
</feature>
<protein>
    <submittedName>
        <fullName evidence="6">Predicted protein</fullName>
    </submittedName>
</protein>
<dbReference type="InterPro" id="IPR052462">
    <property type="entry name" value="SLIRP/GR-RBP-like"/>
</dbReference>
<dbReference type="GeneID" id="9683776"/>
<feature type="region of interest" description="Disordered" evidence="3">
    <location>
        <begin position="409"/>
        <end position="431"/>
    </location>
</feature>
<name>C1MT39_MICPC</name>
<feature type="domain" description="RRM" evidence="5">
    <location>
        <begin position="299"/>
        <end position="405"/>
    </location>
</feature>
<dbReference type="Gene3D" id="3.30.70.330">
    <property type="match status" value="2"/>
</dbReference>
<feature type="compositionally biased region" description="Pro residues" evidence="3">
    <location>
        <begin position="258"/>
        <end position="270"/>
    </location>
</feature>
<evidence type="ECO:0000313" key="7">
    <source>
        <dbReference type="Proteomes" id="UP000001876"/>
    </source>
</evidence>
<evidence type="ECO:0000256" key="3">
    <source>
        <dbReference type="SAM" id="MobiDB-lite"/>
    </source>
</evidence>
<keyword evidence="1 2" id="KW-0694">RNA-binding</keyword>
<dbReference type="CDD" id="cd00590">
    <property type="entry name" value="RRM_SF"/>
    <property type="match status" value="1"/>
</dbReference>
<dbReference type="PANTHER" id="PTHR48027">
    <property type="entry name" value="HETEROGENEOUS NUCLEAR RIBONUCLEOPROTEIN 87F-RELATED"/>
    <property type="match status" value="1"/>
</dbReference>
<feature type="region of interest" description="Disordered" evidence="3">
    <location>
        <begin position="30"/>
        <end position="71"/>
    </location>
</feature>
<dbReference type="OrthoDB" id="5970at2759"/>
<dbReference type="EMBL" id="GG663739">
    <property type="protein sequence ID" value="EEH57248.1"/>
    <property type="molecule type" value="Genomic_DNA"/>
</dbReference>
<evidence type="ECO:0000256" key="2">
    <source>
        <dbReference type="PROSITE-ProRule" id="PRU00176"/>
    </source>
</evidence>
<feature type="region of interest" description="Disordered" evidence="3">
    <location>
        <begin position="224"/>
        <end position="299"/>
    </location>
</feature>
<dbReference type="KEGG" id="mpp:MICPUCDRAFT_57927"/>
<gene>
    <name evidence="6" type="ORF">MICPUCDRAFT_57927</name>
</gene>
<dbReference type="AlphaFoldDB" id="C1MT39"/>
<evidence type="ECO:0000313" key="6">
    <source>
        <dbReference type="EMBL" id="EEH57248.1"/>
    </source>
</evidence>
<dbReference type="Proteomes" id="UP000001876">
    <property type="component" value="Unassembled WGS sequence"/>
</dbReference>
<dbReference type="InterPro" id="IPR035979">
    <property type="entry name" value="RBD_domain_sf"/>
</dbReference>
<sequence length="464" mass="48388">MCIGSFFETRGLAPLSSTDADGVASFRGFPAKRGSRSPSVADDYLSSGADATTRMSRKSTKRLRGDDADDADAPTSALRVANLSRYVTEPDVKKLFALFSPNEGGVRRVTMPREDDLVDGAHRGFAVVELENEAAARSATQMDGLLIADKYARAIFRRRRRGARALVLLVFFEVFFFFSNPELTGRLPSPPPSRHIKVCRFPLPSDADAALLGDDTPKRLLASTETATSTASARRGAANAATCDRAAAASRSLARRVPAPPPPPPPPPKAEAPDAGSPTPPKPKPNPKPRPVERDDGAKRVWVGNVRPDATAQELSALFSSFGPIARCELSSDASPTDASRDGDGARAGCRARRRPAIVKSGQHAGHGAVYFRDASAAAAAVAAAADGALRLDGASLEAWLFRDGDADAPHSSDAARAAASTSKSRGSSGAAGVASVHDVARAAMNAMIVPGKSSALAALAAAM</sequence>
<reference evidence="6 7" key="1">
    <citation type="journal article" date="2009" name="Science">
        <title>Green evolution and dynamic adaptations revealed by genomes of the marine picoeukaryotes Micromonas.</title>
        <authorList>
            <person name="Worden A.Z."/>
            <person name="Lee J.H."/>
            <person name="Mock T."/>
            <person name="Rouze P."/>
            <person name="Simmons M.P."/>
            <person name="Aerts A.L."/>
            <person name="Allen A.E."/>
            <person name="Cuvelier M.L."/>
            <person name="Derelle E."/>
            <person name="Everett M.V."/>
            <person name="Foulon E."/>
            <person name="Grimwood J."/>
            <person name="Gundlach H."/>
            <person name="Henrissat B."/>
            <person name="Napoli C."/>
            <person name="McDonald S.M."/>
            <person name="Parker M.S."/>
            <person name="Rombauts S."/>
            <person name="Salamov A."/>
            <person name="Von Dassow P."/>
            <person name="Badger J.H."/>
            <person name="Coutinho P.M."/>
            <person name="Demir E."/>
            <person name="Dubchak I."/>
            <person name="Gentemann C."/>
            <person name="Eikrem W."/>
            <person name="Gready J.E."/>
            <person name="John U."/>
            <person name="Lanier W."/>
            <person name="Lindquist E.A."/>
            <person name="Lucas S."/>
            <person name="Mayer K.F."/>
            <person name="Moreau H."/>
            <person name="Not F."/>
            <person name="Otillar R."/>
            <person name="Panaud O."/>
            <person name="Pangilinan J."/>
            <person name="Paulsen I."/>
            <person name="Piegu B."/>
            <person name="Poliakov A."/>
            <person name="Robbens S."/>
            <person name="Schmutz J."/>
            <person name="Toulza E."/>
            <person name="Wyss T."/>
            <person name="Zelensky A."/>
            <person name="Zhou K."/>
            <person name="Armbrust E.V."/>
            <person name="Bhattacharya D."/>
            <person name="Goodenough U.W."/>
            <person name="Van de Peer Y."/>
            <person name="Grigoriev I.V."/>
        </authorList>
    </citation>
    <scope>NUCLEOTIDE SEQUENCE [LARGE SCALE GENOMIC DNA]</scope>
    <source>
        <strain evidence="6 7">CCMP1545</strain>
    </source>
</reference>
<keyword evidence="4" id="KW-0472">Membrane</keyword>
<feature type="compositionally biased region" description="Basic and acidic residues" evidence="3">
    <location>
        <begin position="290"/>
        <end position="299"/>
    </location>
</feature>
<dbReference type="InterPro" id="IPR000504">
    <property type="entry name" value="RRM_dom"/>
</dbReference>
<feature type="compositionally biased region" description="Low complexity" evidence="3">
    <location>
        <begin position="224"/>
        <end position="257"/>
    </location>
</feature>
<feature type="region of interest" description="Disordered" evidence="3">
    <location>
        <begin position="330"/>
        <end position="349"/>
    </location>
</feature>
<dbReference type="InterPro" id="IPR012677">
    <property type="entry name" value="Nucleotide-bd_a/b_plait_sf"/>
</dbReference>
<dbReference type="RefSeq" id="XP_003058793.1">
    <property type="nucleotide sequence ID" value="XM_003058747.1"/>
</dbReference>
<feature type="compositionally biased region" description="Low complexity" evidence="3">
    <location>
        <begin position="412"/>
        <end position="431"/>
    </location>
</feature>
<evidence type="ECO:0000259" key="5">
    <source>
        <dbReference type="PROSITE" id="PS50102"/>
    </source>
</evidence>
<evidence type="ECO:0000256" key="1">
    <source>
        <dbReference type="ARBA" id="ARBA00022884"/>
    </source>
</evidence>
<evidence type="ECO:0000256" key="4">
    <source>
        <dbReference type="SAM" id="Phobius"/>
    </source>
</evidence>
<keyword evidence="7" id="KW-1185">Reference proteome</keyword>
<dbReference type="SMART" id="SM00360">
    <property type="entry name" value="RRM"/>
    <property type="match status" value="2"/>
</dbReference>